<organism evidence="9 10">
    <name type="scientific">Cohnella herbarum</name>
    <dbReference type="NCBI Taxonomy" id="2728023"/>
    <lineage>
        <taxon>Bacteria</taxon>
        <taxon>Bacillati</taxon>
        <taxon>Bacillota</taxon>
        <taxon>Bacilli</taxon>
        <taxon>Bacillales</taxon>
        <taxon>Paenibacillaceae</taxon>
        <taxon>Cohnella</taxon>
    </lineage>
</organism>
<dbReference type="SUPFAM" id="SSF158472">
    <property type="entry name" value="HAMP domain-like"/>
    <property type="match status" value="1"/>
</dbReference>
<dbReference type="InterPro" id="IPR003594">
    <property type="entry name" value="HATPase_dom"/>
</dbReference>
<evidence type="ECO:0000313" key="9">
    <source>
        <dbReference type="EMBL" id="QJD86165.1"/>
    </source>
</evidence>
<keyword evidence="6 7" id="KW-0472">Membrane</keyword>
<evidence type="ECO:0000256" key="7">
    <source>
        <dbReference type="SAM" id="Phobius"/>
    </source>
</evidence>
<protein>
    <submittedName>
        <fullName evidence="9">Histidine kinase</fullName>
    </submittedName>
</protein>
<keyword evidence="7" id="KW-1133">Transmembrane helix</keyword>
<dbReference type="RefSeq" id="WP_169282417.1">
    <property type="nucleotide sequence ID" value="NZ_CP051680.1"/>
</dbReference>
<evidence type="ECO:0000256" key="6">
    <source>
        <dbReference type="ARBA" id="ARBA00023136"/>
    </source>
</evidence>
<feature type="domain" description="HAMP" evidence="8">
    <location>
        <begin position="310"/>
        <end position="362"/>
    </location>
</feature>
<dbReference type="GO" id="GO:0005886">
    <property type="term" value="C:plasma membrane"/>
    <property type="evidence" value="ECO:0007669"/>
    <property type="project" value="UniProtKB-SubCell"/>
</dbReference>
<dbReference type="PANTHER" id="PTHR34220:SF7">
    <property type="entry name" value="SENSOR HISTIDINE KINASE YPDA"/>
    <property type="match status" value="1"/>
</dbReference>
<evidence type="ECO:0000256" key="4">
    <source>
        <dbReference type="ARBA" id="ARBA00022679"/>
    </source>
</evidence>
<evidence type="ECO:0000313" key="10">
    <source>
        <dbReference type="Proteomes" id="UP000502248"/>
    </source>
</evidence>
<dbReference type="SUPFAM" id="SSF55874">
    <property type="entry name" value="ATPase domain of HSP90 chaperone/DNA topoisomerase II/histidine kinase"/>
    <property type="match status" value="1"/>
</dbReference>
<evidence type="ECO:0000256" key="2">
    <source>
        <dbReference type="ARBA" id="ARBA00022475"/>
    </source>
</evidence>
<dbReference type="InterPro" id="IPR010559">
    <property type="entry name" value="Sig_transdc_His_kin_internal"/>
</dbReference>
<keyword evidence="10" id="KW-1185">Reference proteome</keyword>
<evidence type="ECO:0000256" key="5">
    <source>
        <dbReference type="ARBA" id="ARBA00022777"/>
    </source>
</evidence>
<dbReference type="KEGG" id="cheb:HH215_25290"/>
<dbReference type="Proteomes" id="UP000502248">
    <property type="component" value="Chromosome"/>
</dbReference>
<dbReference type="PROSITE" id="PS50885">
    <property type="entry name" value="HAMP"/>
    <property type="match status" value="1"/>
</dbReference>
<keyword evidence="7" id="KW-0812">Transmembrane</keyword>
<dbReference type="CDD" id="cd06225">
    <property type="entry name" value="HAMP"/>
    <property type="match status" value="1"/>
</dbReference>
<dbReference type="InterPro" id="IPR050640">
    <property type="entry name" value="Bact_2-comp_sensor_kinase"/>
</dbReference>
<keyword evidence="2" id="KW-1003">Cell membrane</keyword>
<feature type="transmembrane region" description="Helical" evidence="7">
    <location>
        <begin position="12"/>
        <end position="35"/>
    </location>
</feature>
<evidence type="ECO:0000256" key="1">
    <source>
        <dbReference type="ARBA" id="ARBA00004651"/>
    </source>
</evidence>
<dbReference type="Gene3D" id="6.10.340.10">
    <property type="match status" value="1"/>
</dbReference>
<dbReference type="InterPro" id="IPR003660">
    <property type="entry name" value="HAMP_dom"/>
</dbReference>
<dbReference type="AlphaFoldDB" id="A0A7Z2ZNT3"/>
<proteinExistence type="predicted"/>
<reference evidence="9 10" key="1">
    <citation type="submission" date="2020-04" db="EMBL/GenBank/DDBJ databases">
        <title>Genome sequencing of novel species.</title>
        <authorList>
            <person name="Heo J."/>
            <person name="Kim S.-J."/>
            <person name="Kim J.-S."/>
            <person name="Hong S.-B."/>
            <person name="Kwon S.-W."/>
        </authorList>
    </citation>
    <scope>NUCLEOTIDE SEQUENCE [LARGE SCALE GENOMIC DNA]</scope>
    <source>
        <strain evidence="9 10">MFER-1</strain>
    </source>
</reference>
<dbReference type="PANTHER" id="PTHR34220">
    <property type="entry name" value="SENSOR HISTIDINE KINASE YPDA"/>
    <property type="match status" value="1"/>
</dbReference>
<dbReference type="Gene3D" id="3.30.565.10">
    <property type="entry name" value="Histidine kinase-like ATPase, C-terminal domain"/>
    <property type="match status" value="1"/>
</dbReference>
<comment type="subcellular location">
    <subcellularLocation>
        <location evidence="1">Cell membrane</location>
        <topology evidence="1">Multi-pass membrane protein</topology>
    </subcellularLocation>
</comment>
<dbReference type="InterPro" id="IPR036890">
    <property type="entry name" value="HATPase_C_sf"/>
</dbReference>
<evidence type="ECO:0000256" key="3">
    <source>
        <dbReference type="ARBA" id="ARBA00022553"/>
    </source>
</evidence>
<evidence type="ECO:0000259" key="8">
    <source>
        <dbReference type="PROSITE" id="PS50885"/>
    </source>
</evidence>
<keyword evidence="5 9" id="KW-0418">Kinase</keyword>
<name>A0A7Z2ZNT3_9BACL</name>
<gene>
    <name evidence="9" type="ORF">HH215_25290</name>
</gene>
<dbReference type="Pfam" id="PF02518">
    <property type="entry name" value="HATPase_c"/>
    <property type="match status" value="1"/>
</dbReference>
<dbReference type="GO" id="GO:0000155">
    <property type="term" value="F:phosphorelay sensor kinase activity"/>
    <property type="evidence" value="ECO:0007669"/>
    <property type="project" value="InterPro"/>
</dbReference>
<sequence length="588" mass="66675">MNKFRIPWKNSVYIRMLLLFIVILSPVYVIGLLIYNWGIQAVKEQVYQSMDSQTAYYLNDLETKVEQMKILMLDSLNDDNLNNLATISPIMKISERRSAITRLQQRLFAIKSSSELIEDVVAYIPGTDMLVSGVSGYDNIGTEDAERLGRTGQRFTAAPELDGQYLKLRAPFPNSRNRKPVFIVEVTISVAQLNASLSYLAQPGLGETAALFRPAEDGIIAGANVSKQVQTMQTAVPPLPTNGEGKSFADVGGRSVFAVYHSSSKLNMTLIKSVTVDTVFGPVRKYQKWFWFFSASAFLIILFFSVSFYRSVHKPLVTVIRAFGKLQEGDLKVRIHRRNKDDFNYLYSHFNRTVKHLNVLIDQAYRQKILAQRAELKQLQAQINPHFLYNSFFMLHRMVKMEDNARAVVFSKKLGEFFQFVTRNGADEVLLAKETDHARIYADIQAMRFVSRLRIDFEPLPPSIQHYYVPRMILQPLIENAIEHGLRNKEKDGQIGVSYKVYPEVVIIVVEDNGEGLDEAGRRRLAHQFEESSEQDMEITALINIHRRLRIKFGADSGLTLSTSESGGLAIQVKIAVGGGERVSDIDR</sequence>
<keyword evidence="4" id="KW-0808">Transferase</keyword>
<keyword evidence="3" id="KW-0597">Phosphoprotein</keyword>
<dbReference type="Pfam" id="PF06580">
    <property type="entry name" value="His_kinase"/>
    <property type="match status" value="1"/>
</dbReference>
<accession>A0A7Z2ZNT3</accession>
<feature type="transmembrane region" description="Helical" evidence="7">
    <location>
        <begin position="289"/>
        <end position="309"/>
    </location>
</feature>
<dbReference type="EMBL" id="CP051680">
    <property type="protein sequence ID" value="QJD86165.1"/>
    <property type="molecule type" value="Genomic_DNA"/>
</dbReference>